<dbReference type="Proteomes" id="UP000254956">
    <property type="component" value="Unassembled WGS sequence"/>
</dbReference>
<evidence type="ECO:0000313" key="9">
    <source>
        <dbReference type="EMBL" id="SUJ09619.1"/>
    </source>
</evidence>
<evidence type="ECO:0000313" key="10">
    <source>
        <dbReference type="Proteomes" id="UP000254956"/>
    </source>
</evidence>
<organism evidence="9 10">
    <name type="scientific">Staphylococcus arlettae</name>
    <dbReference type="NCBI Taxonomy" id="29378"/>
    <lineage>
        <taxon>Bacteria</taxon>
        <taxon>Bacillati</taxon>
        <taxon>Bacillota</taxon>
        <taxon>Bacilli</taxon>
        <taxon>Bacillales</taxon>
        <taxon>Staphylococcaceae</taxon>
        <taxon>Staphylococcus</taxon>
    </lineage>
</organism>
<dbReference type="Gene3D" id="1.10.1040.10">
    <property type="entry name" value="N-(1-d-carboxylethyl)-l-norvaline Dehydrogenase, domain 2"/>
    <property type="match status" value="1"/>
</dbReference>
<dbReference type="GO" id="GO:0015940">
    <property type="term" value="P:pantothenate biosynthetic process"/>
    <property type="evidence" value="ECO:0007669"/>
    <property type="project" value="UniProtKB-UniPathway"/>
</dbReference>
<dbReference type="RefSeq" id="WP_103388204.1">
    <property type="nucleotide sequence ID" value="NZ_BKAV01000010.1"/>
</dbReference>
<dbReference type="Pfam" id="PF02558">
    <property type="entry name" value="ApbA"/>
    <property type="match status" value="1"/>
</dbReference>
<comment type="function">
    <text evidence="5">Catalyzes the NADPH-dependent reduction of ketopantoate into pantoic acid.</text>
</comment>
<accession>A0A380BYL2</accession>
<keyword evidence="11" id="KW-1185">Reference proteome</keyword>
<dbReference type="STRING" id="1212545.SARL_00280"/>
<dbReference type="SUPFAM" id="SSF51735">
    <property type="entry name" value="NAD(P)-binding Rossmann-fold domains"/>
    <property type="match status" value="1"/>
</dbReference>
<dbReference type="InterPro" id="IPR051402">
    <property type="entry name" value="KPR-Related"/>
</dbReference>
<dbReference type="NCBIfam" id="NF005094">
    <property type="entry name" value="PRK06522.2-5"/>
    <property type="match status" value="1"/>
</dbReference>
<dbReference type="GO" id="GO:0005737">
    <property type="term" value="C:cytoplasm"/>
    <property type="evidence" value="ECO:0007669"/>
    <property type="project" value="TreeGrafter"/>
</dbReference>
<dbReference type="FunFam" id="1.10.1040.10:FF:000017">
    <property type="entry name" value="2-dehydropantoate 2-reductase"/>
    <property type="match status" value="1"/>
</dbReference>
<dbReference type="FunFam" id="3.40.50.720:FF:000307">
    <property type="entry name" value="2-dehydropantoate 2-reductase"/>
    <property type="match status" value="1"/>
</dbReference>
<dbReference type="EMBL" id="BKAV01000010">
    <property type="protein sequence ID" value="GEQ00232.1"/>
    <property type="molecule type" value="Genomic_DNA"/>
</dbReference>
<dbReference type="InterPro" id="IPR003710">
    <property type="entry name" value="ApbA"/>
</dbReference>
<dbReference type="NCBIfam" id="TIGR00745">
    <property type="entry name" value="apbA_panE"/>
    <property type="match status" value="1"/>
</dbReference>
<protein>
    <recommendedName>
        <fullName evidence="5">2-dehydropantoate 2-reductase</fullName>
        <ecNumber evidence="5">1.1.1.169</ecNumber>
    </recommendedName>
    <alternativeName>
        <fullName evidence="5">Ketopantoate reductase</fullName>
    </alternativeName>
</protein>
<reference evidence="9 10" key="1">
    <citation type="submission" date="2018-06" db="EMBL/GenBank/DDBJ databases">
        <authorList>
            <consortium name="Pathogen Informatics"/>
            <person name="Doyle S."/>
        </authorList>
    </citation>
    <scope>NUCLEOTIDE SEQUENCE [LARGE SCALE GENOMIC DNA]</scope>
    <source>
        <strain evidence="9 10">NCTC12413</strain>
    </source>
</reference>
<evidence type="ECO:0000313" key="8">
    <source>
        <dbReference type="EMBL" id="GEQ00232.1"/>
    </source>
</evidence>
<dbReference type="GO" id="GO:0004616">
    <property type="term" value="F:phosphogluconate dehydrogenase (decarboxylating) activity"/>
    <property type="evidence" value="ECO:0007669"/>
    <property type="project" value="UniProtKB-EC"/>
</dbReference>
<dbReference type="InterPro" id="IPR013752">
    <property type="entry name" value="KPA_reductase"/>
</dbReference>
<evidence type="ECO:0000259" key="6">
    <source>
        <dbReference type="Pfam" id="PF02558"/>
    </source>
</evidence>
<dbReference type="InterPro" id="IPR036291">
    <property type="entry name" value="NAD(P)-bd_dom_sf"/>
</dbReference>
<keyword evidence="5" id="KW-0566">Pantothenate biosynthesis</keyword>
<dbReference type="Proteomes" id="UP000321598">
    <property type="component" value="Unassembled WGS sequence"/>
</dbReference>
<dbReference type="GO" id="GO:0008677">
    <property type="term" value="F:2-dehydropantoate 2-reductase activity"/>
    <property type="evidence" value="ECO:0007669"/>
    <property type="project" value="UniProtKB-EC"/>
</dbReference>
<evidence type="ECO:0000256" key="4">
    <source>
        <dbReference type="ARBA" id="ARBA00048640"/>
    </source>
</evidence>
<evidence type="ECO:0000256" key="1">
    <source>
        <dbReference type="ARBA" id="ARBA00007870"/>
    </source>
</evidence>
<comment type="catalytic activity">
    <reaction evidence="4">
        <text>6-phospho-D-gluconate + NADP(+) = D-ribulose 5-phosphate + CO2 + NADPH</text>
        <dbReference type="Rhea" id="RHEA:10116"/>
        <dbReference type="ChEBI" id="CHEBI:16526"/>
        <dbReference type="ChEBI" id="CHEBI:57783"/>
        <dbReference type="ChEBI" id="CHEBI:58121"/>
        <dbReference type="ChEBI" id="CHEBI:58349"/>
        <dbReference type="ChEBI" id="CHEBI:58759"/>
        <dbReference type="EC" id="1.1.1.44"/>
    </reaction>
</comment>
<evidence type="ECO:0000256" key="2">
    <source>
        <dbReference type="ARBA" id="ARBA00022857"/>
    </source>
</evidence>
<comment type="catalytic activity">
    <reaction evidence="5">
        <text>(R)-pantoate + NADP(+) = 2-dehydropantoate + NADPH + H(+)</text>
        <dbReference type="Rhea" id="RHEA:16233"/>
        <dbReference type="ChEBI" id="CHEBI:11561"/>
        <dbReference type="ChEBI" id="CHEBI:15378"/>
        <dbReference type="ChEBI" id="CHEBI:15980"/>
        <dbReference type="ChEBI" id="CHEBI:57783"/>
        <dbReference type="ChEBI" id="CHEBI:58349"/>
        <dbReference type="EC" id="1.1.1.169"/>
    </reaction>
</comment>
<dbReference type="EC" id="1.1.1.169" evidence="5"/>
<name>A0A380BYL2_9STAP</name>
<feature type="domain" description="Ketopantoate reductase N-terminal" evidence="6">
    <location>
        <begin position="3"/>
        <end position="151"/>
    </location>
</feature>
<feature type="domain" description="Ketopantoate reductase C-terminal" evidence="7">
    <location>
        <begin position="178"/>
        <end position="300"/>
    </location>
</feature>
<evidence type="ECO:0000259" key="7">
    <source>
        <dbReference type="Pfam" id="PF08546"/>
    </source>
</evidence>
<evidence type="ECO:0000313" key="11">
    <source>
        <dbReference type="Proteomes" id="UP000321598"/>
    </source>
</evidence>
<keyword evidence="3 5" id="KW-0560">Oxidoreductase</keyword>
<dbReference type="SUPFAM" id="SSF48179">
    <property type="entry name" value="6-phosphogluconate dehydrogenase C-terminal domain-like"/>
    <property type="match status" value="1"/>
</dbReference>
<dbReference type="InterPro" id="IPR008927">
    <property type="entry name" value="6-PGluconate_DH-like_C_sf"/>
</dbReference>
<dbReference type="InterPro" id="IPR013328">
    <property type="entry name" value="6PGD_dom2"/>
</dbReference>
<reference evidence="8 11" key="2">
    <citation type="submission" date="2019-07" db="EMBL/GenBank/DDBJ databases">
        <title>Whole genome shotgun sequence of Staphylococcus arlettae NBRC 109765.</title>
        <authorList>
            <person name="Hosoyama A."/>
            <person name="Uohara A."/>
            <person name="Ohji S."/>
            <person name="Ichikawa N."/>
        </authorList>
    </citation>
    <scope>NUCLEOTIDE SEQUENCE [LARGE SCALE GENOMIC DNA]</scope>
    <source>
        <strain evidence="8 11">NBRC 109765</strain>
    </source>
</reference>
<evidence type="ECO:0000256" key="5">
    <source>
        <dbReference type="RuleBase" id="RU362068"/>
    </source>
</evidence>
<comment type="similarity">
    <text evidence="1 5">Belongs to the ketopantoate reductase family.</text>
</comment>
<dbReference type="PANTHER" id="PTHR21708">
    <property type="entry name" value="PROBABLE 2-DEHYDROPANTOATE 2-REDUCTASE"/>
    <property type="match status" value="1"/>
</dbReference>
<gene>
    <name evidence="9" type="primary">panE_3</name>
    <name evidence="9" type="ORF">NCTC12413_00357</name>
    <name evidence="8" type="ORF">SAR03_12690</name>
</gene>
<dbReference type="PANTHER" id="PTHR21708:SF26">
    <property type="entry name" value="2-DEHYDROPANTOATE 2-REDUCTASE"/>
    <property type="match status" value="1"/>
</dbReference>
<dbReference type="EMBL" id="UGZE01000001">
    <property type="protein sequence ID" value="SUJ09619.1"/>
    <property type="molecule type" value="Genomic_DNA"/>
</dbReference>
<sequence length="305" mass="33972">MRILVLGAGGIGGYFGGRLAEQGKDVTFLVRPKRKASLEKNGLVINSVNGNYAFQPKLITAQQDVEPFDIVLLSSKAYHLEQSIEDLRPFVGPNTVIIPLLNGIAHIATLQQAFGRERILGGLCIIETTLDPLGEVSHTSDFDQLIFGELDGTTSERVQQIADAFAGTKAKFILSEHIKRDMWHKYLMITVLSSVTTLMHAPIGPIRDSEGGKPYIEAMYQEVASIMQAHQAPISEDIVKRYMKSLDNLSYHFKTSMQRDMERGLNIEGQHIQGYILSLANQYDFPAPLLTSVYQNLNVYNEMLS</sequence>
<dbReference type="OrthoDB" id="9793586at2"/>
<dbReference type="Pfam" id="PF08546">
    <property type="entry name" value="ApbA_C"/>
    <property type="match status" value="1"/>
</dbReference>
<dbReference type="UniPathway" id="UPA00028">
    <property type="reaction ID" value="UER00004"/>
</dbReference>
<keyword evidence="2 5" id="KW-0521">NADP</keyword>
<dbReference type="Gene3D" id="3.40.50.720">
    <property type="entry name" value="NAD(P)-binding Rossmann-like Domain"/>
    <property type="match status" value="1"/>
</dbReference>
<comment type="pathway">
    <text evidence="5">Cofactor biosynthesis; (R)-pantothenate biosynthesis; (R)-pantoate from 3-methyl-2-oxobutanoate: step 2/2.</text>
</comment>
<dbReference type="InterPro" id="IPR013332">
    <property type="entry name" value="KPR_N"/>
</dbReference>
<dbReference type="AlphaFoldDB" id="A0A380BYL2"/>
<evidence type="ECO:0000256" key="3">
    <source>
        <dbReference type="ARBA" id="ARBA00023002"/>
    </source>
</evidence>
<proteinExistence type="inferred from homology"/>